<evidence type="ECO:0000259" key="2">
    <source>
        <dbReference type="Pfam" id="PF00171"/>
    </source>
</evidence>
<dbReference type="InterPro" id="IPR050740">
    <property type="entry name" value="Aldehyde_DH_Superfamily"/>
</dbReference>
<dbReference type="Gene3D" id="3.40.605.10">
    <property type="entry name" value="Aldehyde Dehydrogenase, Chain A, domain 1"/>
    <property type="match status" value="1"/>
</dbReference>
<dbReference type="InterPro" id="IPR016161">
    <property type="entry name" value="Ald_DH/histidinol_DH"/>
</dbReference>
<keyword evidence="4" id="KW-1185">Reference proteome</keyword>
<proteinExistence type="predicted"/>
<name>A0A9W6VFV3_9PSEU</name>
<dbReference type="SUPFAM" id="SSF53720">
    <property type="entry name" value="ALDH-like"/>
    <property type="match status" value="1"/>
</dbReference>
<evidence type="ECO:0000313" key="4">
    <source>
        <dbReference type="Proteomes" id="UP001165136"/>
    </source>
</evidence>
<reference evidence="3" key="1">
    <citation type="submission" date="2023-03" db="EMBL/GenBank/DDBJ databases">
        <title>Amycolatopsis taiwanensis NBRC 103393.</title>
        <authorList>
            <person name="Ichikawa N."/>
            <person name="Sato H."/>
            <person name="Tonouchi N."/>
        </authorList>
    </citation>
    <scope>NUCLEOTIDE SEQUENCE</scope>
    <source>
        <strain evidence="3">NBRC 103393</strain>
    </source>
</reference>
<evidence type="ECO:0000256" key="1">
    <source>
        <dbReference type="ARBA" id="ARBA00023002"/>
    </source>
</evidence>
<dbReference type="InterPro" id="IPR016162">
    <property type="entry name" value="Ald_DH_N"/>
</dbReference>
<dbReference type="PANTHER" id="PTHR43353">
    <property type="entry name" value="SUCCINATE-SEMIALDEHYDE DEHYDROGENASE, MITOCHONDRIAL"/>
    <property type="match status" value="1"/>
</dbReference>
<protein>
    <submittedName>
        <fullName evidence="3">Aldehyde dehydrogenase</fullName>
    </submittedName>
</protein>
<keyword evidence="1" id="KW-0560">Oxidoreductase</keyword>
<dbReference type="GO" id="GO:0016620">
    <property type="term" value="F:oxidoreductase activity, acting on the aldehyde or oxo group of donors, NAD or NADP as acceptor"/>
    <property type="evidence" value="ECO:0007669"/>
    <property type="project" value="InterPro"/>
</dbReference>
<accession>A0A9W6VFV3</accession>
<evidence type="ECO:0000313" key="3">
    <source>
        <dbReference type="EMBL" id="GLY65872.1"/>
    </source>
</evidence>
<dbReference type="Pfam" id="PF00171">
    <property type="entry name" value="Aldedh"/>
    <property type="match status" value="1"/>
</dbReference>
<organism evidence="3 4">
    <name type="scientific">Amycolatopsis taiwanensis</name>
    <dbReference type="NCBI Taxonomy" id="342230"/>
    <lineage>
        <taxon>Bacteria</taxon>
        <taxon>Bacillati</taxon>
        <taxon>Actinomycetota</taxon>
        <taxon>Actinomycetes</taxon>
        <taxon>Pseudonocardiales</taxon>
        <taxon>Pseudonocardiaceae</taxon>
        <taxon>Amycolatopsis</taxon>
    </lineage>
</organism>
<sequence>MSTTPALPSQRDLIDGRWARPAEQLDQQLTNPDTGQPLQPQLQTAESEVDRAIVAADAVHRAGAWRELPVAERIAFLHRVAEILEQRAGAIAACDSLNSGVVRSVTELFGHGLPDVLRAAGERLAAEPGDRALPATSGPVRLLHVPWGPAAVIAPWNAPTFTVAKKAAFALAAGAPVIAKPSNWAPSGPALFAEAVAEAVAETGAPPAVFQLVHGGPETGQILARDPRVRALAFTGGRVAGAAIAVAAAGHAKALQLELGSNNPVIVRADADVDAAADALVAGFTKLNGQWCESPGDVFVPAKLHDILLDAILDRLRTVKLGSCLDRESTMGPQAHRAQRDRITATIARLTDRGAVATQVTALPDLPGWFHAPTVVHRAAPADTVDEVFGPVLTLHRAETDEAALELANSRNTGLAGYVFSTDIEAALALGARLECGEVKINGTSVLDLSPESTQGFWGGSGIGAHGDAELLRFFRGARIVGVEEPAHPL</sequence>
<dbReference type="InterPro" id="IPR015590">
    <property type="entry name" value="Aldehyde_DH_dom"/>
</dbReference>
<comment type="caution">
    <text evidence="3">The sequence shown here is derived from an EMBL/GenBank/DDBJ whole genome shotgun (WGS) entry which is preliminary data.</text>
</comment>
<gene>
    <name evidence="3" type="ORF">Atai01_24910</name>
</gene>
<dbReference type="AlphaFoldDB" id="A0A9W6VFV3"/>
<dbReference type="Proteomes" id="UP001165136">
    <property type="component" value="Unassembled WGS sequence"/>
</dbReference>
<dbReference type="PANTHER" id="PTHR43353:SF3">
    <property type="entry name" value="ALDEHYDE DEHYDROGENASE-RELATED"/>
    <property type="match status" value="1"/>
</dbReference>
<dbReference type="InterPro" id="IPR016163">
    <property type="entry name" value="Ald_DH_C"/>
</dbReference>
<dbReference type="RefSeq" id="WP_285486888.1">
    <property type="nucleotide sequence ID" value="NZ_BSTI01000005.1"/>
</dbReference>
<dbReference type="EMBL" id="BSTI01000005">
    <property type="protein sequence ID" value="GLY65872.1"/>
    <property type="molecule type" value="Genomic_DNA"/>
</dbReference>
<feature type="domain" description="Aldehyde dehydrogenase" evidence="2">
    <location>
        <begin position="26"/>
        <end position="475"/>
    </location>
</feature>
<dbReference type="Gene3D" id="3.40.309.10">
    <property type="entry name" value="Aldehyde Dehydrogenase, Chain A, domain 2"/>
    <property type="match status" value="1"/>
</dbReference>